<accession>T1INB7</accession>
<reference evidence="4" key="2">
    <citation type="submission" date="2015-02" db="UniProtKB">
        <authorList>
            <consortium name="EnsemblMetazoa"/>
        </authorList>
    </citation>
    <scope>IDENTIFICATION</scope>
</reference>
<dbReference type="STRING" id="126957.T1INB7"/>
<evidence type="ECO:0000256" key="2">
    <source>
        <dbReference type="SAM" id="Coils"/>
    </source>
</evidence>
<dbReference type="SUPFAM" id="SSF52833">
    <property type="entry name" value="Thioredoxin-like"/>
    <property type="match status" value="1"/>
</dbReference>
<dbReference type="EnsemblMetazoa" id="SMAR002494-RA">
    <property type="protein sequence ID" value="SMAR002494-PA"/>
    <property type="gene ID" value="SMAR002494"/>
</dbReference>
<dbReference type="GO" id="GO:0005737">
    <property type="term" value="C:cytoplasm"/>
    <property type="evidence" value="ECO:0007669"/>
    <property type="project" value="TreeGrafter"/>
</dbReference>
<name>T1INB7_STRMM</name>
<dbReference type="InterPro" id="IPR036249">
    <property type="entry name" value="Thioredoxin-like_sf"/>
</dbReference>
<dbReference type="Pfam" id="PF02114">
    <property type="entry name" value="Phosducin"/>
    <property type="match status" value="1"/>
</dbReference>
<keyword evidence="2" id="KW-0175">Coiled coil</keyword>
<dbReference type="PANTHER" id="PTHR45809:SF3">
    <property type="entry name" value="VIRAL IAP-ASSOCIATED FACTOR HOMOLOG"/>
    <property type="match status" value="1"/>
</dbReference>
<dbReference type="HOGENOM" id="CLU_072604_0_0_1"/>
<dbReference type="PANTHER" id="PTHR45809">
    <property type="entry name" value="VIRAL IAP-ASSOCIATED FACTOR HOMOLOG"/>
    <property type="match status" value="1"/>
</dbReference>
<dbReference type="PhylomeDB" id="T1INB7"/>
<dbReference type="InterPro" id="IPR051498">
    <property type="entry name" value="Phosducin-like_chap/apop_reg"/>
</dbReference>
<reference evidence="5" key="1">
    <citation type="submission" date="2011-05" db="EMBL/GenBank/DDBJ databases">
        <authorList>
            <person name="Richards S.R."/>
            <person name="Qu J."/>
            <person name="Jiang H."/>
            <person name="Jhangiani S.N."/>
            <person name="Agravi P."/>
            <person name="Goodspeed R."/>
            <person name="Gross S."/>
            <person name="Mandapat C."/>
            <person name="Jackson L."/>
            <person name="Mathew T."/>
            <person name="Pu L."/>
            <person name="Thornton R."/>
            <person name="Saada N."/>
            <person name="Wilczek-Boney K.B."/>
            <person name="Lee S."/>
            <person name="Kovar C."/>
            <person name="Wu Y."/>
            <person name="Scherer S.E."/>
            <person name="Worley K.C."/>
            <person name="Muzny D.M."/>
            <person name="Gibbs R."/>
        </authorList>
    </citation>
    <scope>NUCLEOTIDE SEQUENCE</scope>
    <source>
        <strain evidence="5">Brora</strain>
    </source>
</reference>
<sequence>MQNPNEDTQWNDILREKGIIPNKDTEKTFTENEIVQIAEDAIKDAQIGKKLEDLNLDELDELEDEEDEKVILEYRMKRIREMTDFSKRANYGDVREISAVDYVDEVNKAGDGVWVVLHLYKQGVPLCKLINQFLEQLAMQHPATKFLKSISTTCVPNYSDKNLPTIFIYFEGNMKKQFIGPFAFGGMKLTRDVLEWMLAEAGTLKTELERDPRPAIKDVLMSSLKARGDEESDDDD</sequence>
<evidence type="ECO:0000259" key="3">
    <source>
        <dbReference type="Pfam" id="PF02114"/>
    </source>
</evidence>
<dbReference type="Proteomes" id="UP000014500">
    <property type="component" value="Unassembled WGS sequence"/>
</dbReference>
<feature type="coiled-coil region" evidence="2">
    <location>
        <begin position="48"/>
        <end position="82"/>
    </location>
</feature>
<evidence type="ECO:0000313" key="5">
    <source>
        <dbReference type="Proteomes" id="UP000014500"/>
    </source>
</evidence>
<dbReference type="Gene3D" id="3.40.30.10">
    <property type="entry name" value="Glutaredoxin"/>
    <property type="match status" value="1"/>
</dbReference>
<dbReference type="AlphaFoldDB" id="T1INB7"/>
<evidence type="ECO:0000256" key="1">
    <source>
        <dbReference type="ARBA" id="ARBA00009686"/>
    </source>
</evidence>
<comment type="similarity">
    <text evidence="1">Belongs to the phosducin family.</text>
</comment>
<feature type="domain" description="Phosducin" evidence="3">
    <location>
        <begin position="54"/>
        <end position="181"/>
    </location>
</feature>
<dbReference type="OMA" id="FCEIRAN"/>
<dbReference type="GO" id="GO:0006457">
    <property type="term" value="P:protein folding"/>
    <property type="evidence" value="ECO:0007669"/>
    <property type="project" value="TreeGrafter"/>
</dbReference>
<dbReference type="eggNOG" id="KOG3170">
    <property type="taxonomic scope" value="Eukaryota"/>
</dbReference>
<proteinExistence type="inferred from homology"/>
<dbReference type="InterPro" id="IPR024253">
    <property type="entry name" value="Phosducin_thioredoxin-like_dom"/>
</dbReference>
<dbReference type="CDD" id="cd02988">
    <property type="entry name" value="Phd_like_VIAF"/>
    <property type="match status" value="1"/>
</dbReference>
<evidence type="ECO:0000313" key="4">
    <source>
        <dbReference type="EnsemblMetazoa" id="SMAR002494-PA"/>
    </source>
</evidence>
<protein>
    <recommendedName>
        <fullName evidence="3">Phosducin domain-containing protein</fullName>
    </recommendedName>
</protein>
<organism evidence="4 5">
    <name type="scientific">Strigamia maritima</name>
    <name type="common">European centipede</name>
    <name type="synonym">Geophilus maritimus</name>
    <dbReference type="NCBI Taxonomy" id="126957"/>
    <lineage>
        <taxon>Eukaryota</taxon>
        <taxon>Metazoa</taxon>
        <taxon>Ecdysozoa</taxon>
        <taxon>Arthropoda</taxon>
        <taxon>Myriapoda</taxon>
        <taxon>Chilopoda</taxon>
        <taxon>Pleurostigmophora</taxon>
        <taxon>Geophilomorpha</taxon>
        <taxon>Linotaeniidae</taxon>
        <taxon>Strigamia</taxon>
    </lineage>
</organism>
<dbReference type="EMBL" id="JH431152">
    <property type="status" value="NOT_ANNOTATED_CDS"/>
    <property type="molecule type" value="Genomic_DNA"/>
</dbReference>
<keyword evidence="5" id="KW-1185">Reference proteome</keyword>